<reference evidence="1" key="1">
    <citation type="submission" date="2018-04" db="EMBL/GenBank/DDBJ databases">
        <title>Transcriptome of Schizaphis graminum biotype I.</title>
        <authorList>
            <person name="Scully E.D."/>
            <person name="Geib S.M."/>
            <person name="Palmer N.A."/>
            <person name="Koch K."/>
            <person name="Bradshaw J."/>
            <person name="Heng-Moss T."/>
            <person name="Sarath G."/>
        </authorList>
    </citation>
    <scope>NUCLEOTIDE SEQUENCE</scope>
</reference>
<organism evidence="1">
    <name type="scientific">Schizaphis graminum</name>
    <name type="common">Green bug aphid</name>
    <dbReference type="NCBI Taxonomy" id="13262"/>
    <lineage>
        <taxon>Eukaryota</taxon>
        <taxon>Metazoa</taxon>
        <taxon>Ecdysozoa</taxon>
        <taxon>Arthropoda</taxon>
        <taxon>Hexapoda</taxon>
        <taxon>Insecta</taxon>
        <taxon>Pterygota</taxon>
        <taxon>Neoptera</taxon>
        <taxon>Paraneoptera</taxon>
        <taxon>Hemiptera</taxon>
        <taxon>Sternorrhyncha</taxon>
        <taxon>Aphidomorpha</taxon>
        <taxon>Aphidoidea</taxon>
        <taxon>Aphididae</taxon>
        <taxon>Aphidini</taxon>
        <taxon>Schizaphis</taxon>
    </lineage>
</organism>
<protein>
    <submittedName>
        <fullName evidence="1">Uncharacterized protein</fullName>
    </submittedName>
</protein>
<name>A0A2S2P2U3_SCHGA</name>
<sequence>MSHTKYYIVQLLCLQLFYRYLLSIYCLTDLFEKLCKIQTDMSMIMILLRCRYYYTRDTPEIQYTCPYHVLSLLMLQRRVIQQRATIMHAHCLIFIFRACTTSMT</sequence>
<evidence type="ECO:0000313" key="1">
    <source>
        <dbReference type="EMBL" id="MBY23694.1"/>
    </source>
</evidence>
<proteinExistence type="predicted"/>
<dbReference type="AlphaFoldDB" id="A0A2S2P2U3"/>
<dbReference type="EMBL" id="GGMR01011075">
    <property type="protein sequence ID" value="MBY23694.1"/>
    <property type="molecule type" value="Transcribed_RNA"/>
</dbReference>
<gene>
    <name evidence="1" type="ORF">g.37777</name>
</gene>
<accession>A0A2S2P2U3</accession>